<evidence type="ECO:0000256" key="9">
    <source>
        <dbReference type="ARBA" id="ARBA00032768"/>
    </source>
</evidence>
<dbReference type="InterPro" id="IPR022980">
    <property type="entry name" value="PSI_suXI"/>
</dbReference>
<dbReference type="Proteomes" id="UP000238937">
    <property type="component" value="Unassembled WGS sequence"/>
</dbReference>
<feature type="transmembrane region" description="Helical" evidence="11">
    <location>
        <begin position="76"/>
        <end position="98"/>
    </location>
</feature>
<dbReference type="OrthoDB" id="464381at2"/>
<dbReference type="SUPFAM" id="SSF81568">
    <property type="entry name" value="Photosystem I reaction center subunit XI, PsaL"/>
    <property type="match status" value="1"/>
</dbReference>
<evidence type="ECO:0000259" key="12">
    <source>
        <dbReference type="Pfam" id="PF02605"/>
    </source>
</evidence>
<evidence type="ECO:0000256" key="2">
    <source>
        <dbReference type="ARBA" id="ARBA00008820"/>
    </source>
</evidence>
<keyword evidence="7 11" id="KW-1133">Transmembrane helix</keyword>
<dbReference type="PANTHER" id="PTHR34803">
    <property type="entry name" value="PHOTOSYSTEM I REACTION CENTER SUBUNIT XI, CHLOROPLASTIC"/>
    <property type="match status" value="1"/>
</dbReference>
<name>A0A2T1GMY8_9CYAN</name>
<accession>A0A2T1GMY8</accession>
<keyword evidence="4 11" id="KW-0602">Photosynthesis</keyword>
<dbReference type="HAMAP" id="MF_00447">
    <property type="entry name" value="PSI_PsaL"/>
    <property type="match status" value="1"/>
</dbReference>
<gene>
    <name evidence="11" type="primary">psaL</name>
    <name evidence="13" type="ORF">C7B77_01600</name>
</gene>
<dbReference type="InterPro" id="IPR003757">
    <property type="entry name" value="PSI_PsaL"/>
</dbReference>
<dbReference type="GO" id="GO:0009538">
    <property type="term" value="C:photosystem I reaction center"/>
    <property type="evidence" value="ECO:0007669"/>
    <property type="project" value="InterPro"/>
</dbReference>
<keyword evidence="8 11" id="KW-0472">Membrane</keyword>
<evidence type="ECO:0000313" key="14">
    <source>
        <dbReference type="Proteomes" id="UP000238937"/>
    </source>
</evidence>
<dbReference type="GO" id="GO:0015979">
    <property type="term" value="P:photosynthesis"/>
    <property type="evidence" value="ECO:0007669"/>
    <property type="project" value="UniProtKB-UniRule"/>
</dbReference>
<dbReference type="InterPro" id="IPR036592">
    <property type="entry name" value="PSI_PsaL_sf"/>
</dbReference>
<dbReference type="Pfam" id="PF02605">
    <property type="entry name" value="PsaL"/>
    <property type="match status" value="1"/>
</dbReference>
<evidence type="ECO:0000256" key="1">
    <source>
        <dbReference type="ARBA" id="ARBA00004141"/>
    </source>
</evidence>
<comment type="similarity">
    <text evidence="2 11">Belongs to the PsaL family.</text>
</comment>
<dbReference type="Gene3D" id="1.20.1240.10">
    <property type="entry name" value="Photosystem I PsaL, reaction centre subunit XI"/>
    <property type="match status" value="1"/>
</dbReference>
<keyword evidence="5 11" id="KW-0812">Transmembrane</keyword>
<dbReference type="EMBL" id="PVWO01000009">
    <property type="protein sequence ID" value="PSB59286.1"/>
    <property type="molecule type" value="Genomic_DNA"/>
</dbReference>
<keyword evidence="6 11" id="KW-0603">Photosystem I</keyword>
<evidence type="ECO:0000256" key="5">
    <source>
        <dbReference type="ARBA" id="ARBA00022692"/>
    </source>
</evidence>
<dbReference type="AlphaFoldDB" id="A0A2T1GMY8"/>
<evidence type="ECO:0000256" key="10">
    <source>
        <dbReference type="ARBA" id="ARBA00033437"/>
    </source>
</evidence>
<reference evidence="13 14" key="1">
    <citation type="submission" date="2018-03" db="EMBL/GenBank/DDBJ databases">
        <title>The ancient ancestry and fast evolution of plastids.</title>
        <authorList>
            <person name="Moore K.R."/>
            <person name="Magnabosco C."/>
            <person name="Momper L."/>
            <person name="Gold D.A."/>
            <person name="Bosak T."/>
            <person name="Fournier G.P."/>
        </authorList>
    </citation>
    <scope>NUCLEOTIDE SEQUENCE [LARGE SCALE GENOMIC DNA]</scope>
    <source>
        <strain evidence="13 14">CCALA 037</strain>
    </source>
</reference>
<feature type="domain" description="Photosystem I PsaL reaction centre subunit XI" evidence="12">
    <location>
        <begin position="11"/>
        <end position="149"/>
    </location>
</feature>
<organism evidence="13 14">
    <name type="scientific">Chamaesiphon polymorphus CCALA 037</name>
    <dbReference type="NCBI Taxonomy" id="2107692"/>
    <lineage>
        <taxon>Bacteria</taxon>
        <taxon>Bacillati</taxon>
        <taxon>Cyanobacteriota</taxon>
        <taxon>Cyanophyceae</taxon>
        <taxon>Gomontiellales</taxon>
        <taxon>Chamaesiphonaceae</taxon>
        <taxon>Chamaesiphon</taxon>
    </lineage>
</organism>
<protein>
    <recommendedName>
        <fullName evidence="3 11">Photosystem I reaction center subunit XI</fullName>
    </recommendedName>
    <alternativeName>
        <fullName evidence="9 11">PSI subunit V</fullName>
    </alternativeName>
    <alternativeName>
        <fullName evidence="10 11">PSI-L</fullName>
    </alternativeName>
</protein>
<comment type="subcellular location">
    <subcellularLocation>
        <location evidence="11">Cellular thylakoid membrane</location>
        <topology evidence="11">Multi-pass membrane protein</topology>
    </subcellularLocation>
    <subcellularLocation>
        <location evidence="1">Membrane</location>
        <topology evidence="1">Multi-pass membrane protein</topology>
    </subcellularLocation>
</comment>
<dbReference type="GO" id="GO:0031676">
    <property type="term" value="C:plasma membrane-derived thylakoid membrane"/>
    <property type="evidence" value="ECO:0007669"/>
    <property type="project" value="UniProtKB-SubCell"/>
</dbReference>
<evidence type="ECO:0000256" key="7">
    <source>
        <dbReference type="ARBA" id="ARBA00022989"/>
    </source>
</evidence>
<dbReference type="RefSeq" id="WP_106299658.1">
    <property type="nucleotide sequence ID" value="NZ_PVWO01000009.1"/>
</dbReference>
<keyword evidence="14" id="KW-1185">Reference proteome</keyword>
<proteinExistence type="inferred from homology"/>
<evidence type="ECO:0000256" key="3">
    <source>
        <dbReference type="ARBA" id="ARBA00019514"/>
    </source>
</evidence>
<evidence type="ECO:0000313" key="13">
    <source>
        <dbReference type="EMBL" id="PSB59286.1"/>
    </source>
</evidence>
<evidence type="ECO:0000256" key="6">
    <source>
        <dbReference type="ARBA" id="ARBA00022836"/>
    </source>
</evidence>
<evidence type="ECO:0000256" key="8">
    <source>
        <dbReference type="ARBA" id="ARBA00023136"/>
    </source>
</evidence>
<keyword evidence="11" id="KW-0793">Thylakoid</keyword>
<comment type="caution">
    <text evidence="13">The sequence shown here is derived from an EMBL/GenBank/DDBJ whole genome shotgun (WGS) entry which is preliminary data.</text>
</comment>
<evidence type="ECO:0000256" key="4">
    <source>
        <dbReference type="ARBA" id="ARBA00022531"/>
    </source>
</evidence>
<dbReference type="PANTHER" id="PTHR34803:SF2">
    <property type="entry name" value="PHOTOSYSTEM I REACTION CENTER SUBUNIT XI, CHLOROPLASTIC"/>
    <property type="match status" value="1"/>
</dbReference>
<sequence>MATRVQAVSSPNPEVSNLATPINGSGIIQAFISNLPIYRANLSPQRRGLEVGMAHGYFLLGPFTLLGPLRHTDQAYLAGLLATVGLVVILTVCLSIYASVNPAAPLPSVTVPTPPNNVKDGKGWSEFTTGFLIGGVGGAAFAYLLVANVPVLSSFSILSK</sequence>
<evidence type="ECO:0000256" key="11">
    <source>
        <dbReference type="HAMAP-Rule" id="MF_00447"/>
    </source>
</evidence>
<feature type="transmembrane region" description="Helical" evidence="11">
    <location>
        <begin position="131"/>
        <end position="158"/>
    </location>
</feature>